<feature type="domain" description="Transglutaminase-like" evidence="1">
    <location>
        <begin position="207"/>
        <end position="281"/>
    </location>
</feature>
<dbReference type="Gene3D" id="3.10.620.30">
    <property type="match status" value="1"/>
</dbReference>
<dbReference type="Pfam" id="PF12969">
    <property type="entry name" value="DUF3857"/>
    <property type="match status" value="1"/>
</dbReference>
<reference evidence="4" key="2">
    <citation type="journal article" date="2023" name="MicrobiologyOpen">
        <title>Genomics of the tumorigenes clade of the family Rhizobiaceae and description of Rhizobium rhododendri sp. nov.</title>
        <authorList>
            <person name="Kuzmanovic N."/>
            <person name="diCenzo G.C."/>
            <person name="Bunk B."/>
            <person name="Sproeer C."/>
            <person name="Fruehling A."/>
            <person name="Neumann-Schaal M."/>
            <person name="Overmann J."/>
            <person name="Smalla K."/>
        </authorList>
    </citation>
    <scope>NUCLEOTIDE SEQUENCE</scope>
    <source>
        <strain evidence="4">Rho-6.2</strain>
    </source>
</reference>
<evidence type="ECO:0000259" key="1">
    <source>
        <dbReference type="Pfam" id="PF01841"/>
    </source>
</evidence>
<dbReference type="InterPro" id="IPR038765">
    <property type="entry name" value="Papain-like_cys_pep_sf"/>
</dbReference>
<dbReference type="InterPro" id="IPR024618">
    <property type="entry name" value="DUF3857"/>
</dbReference>
<evidence type="ECO:0000313" key="5">
    <source>
        <dbReference type="Proteomes" id="UP000318939"/>
    </source>
</evidence>
<evidence type="ECO:0000259" key="2">
    <source>
        <dbReference type="Pfam" id="PF12969"/>
    </source>
</evidence>
<dbReference type="Gene3D" id="2.60.120.1130">
    <property type="match status" value="1"/>
</dbReference>
<protein>
    <submittedName>
        <fullName evidence="4">DUF3857 domain-containing protein</fullName>
    </submittedName>
</protein>
<dbReference type="Gene3D" id="2.60.40.3140">
    <property type="match status" value="1"/>
</dbReference>
<feature type="domain" description="DUF3857" evidence="2">
    <location>
        <begin position="9"/>
        <end position="142"/>
    </location>
</feature>
<dbReference type="SUPFAM" id="SSF54001">
    <property type="entry name" value="Cysteine proteinases"/>
    <property type="match status" value="1"/>
</dbReference>
<evidence type="ECO:0000313" key="4">
    <source>
        <dbReference type="EMBL" id="WFS23313.1"/>
    </source>
</evidence>
<dbReference type="EMBL" id="CP117267">
    <property type="protein sequence ID" value="WFS23313.1"/>
    <property type="molecule type" value="Genomic_DNA"/>
</dbReference>
<name>A0ABY8IJG1_9HYPH</name>
<dbReference type="InterPro" id="IPR002931">
    <property type="entry name" value="Transglutaminase-like"/>
</dbReference>
<dbReference type="Proteomes" id="UP000318939">
    <property type="component" value="Chromosome"/>
</dbReference>
<evidence type="ECO:0000259" key="3">
    <source>
        <dbReference type="Pfam" id="PF12970"/>
    </source>
</evidence>
<proteinExistence type="predicted"/>
<dbReference type="Pfam" id="PF12970">
    <property type="entry name" value="DUF3858"/>
    <property type="match status" value="1"/>
</dbReference>
<accession>A0ABY8IJG1</accession>
<sequence length="582" mass="64141">MVIDDFVQKQAQIKDLSQFAMTYDPARTSFRFIKGWVDGPNGVRHEPAPDAIFTRPSAASRDAPGFVSSLTTTVVMPAVTTGSHVHYEIEEVVSKPSLMGFNPAAWLDPFRDANEQVVIDMPATLPFTIASQGGFAVSDTTANGIRHIVADASLRNVSAGDKEQHMASLVEFEPLFLGTSLRSYNEAGDIYYRVNKGKPVVTAEIDALAKSIVGDRRGLDAARAIYDWCAKNIRYLAVYMSDDDGYESHDAATILKNGYGDCKDHVTLMQALLSAEGIRSQPALIDWSNRARPLPLWSPYEINHAIIYLPDFDVFANPTSPFTPFGVLDQGLSGKLAIVAGEHSEVRRTPEMTPETEQFVTKGSIRINDDGTILGQATATMSPSIEMSLRSALQNPDENNRRIDRKLRNTPEGGFGRLVTSGPEDMDHPFKLTMDWHSPHGIDPAGGAFVLPSPPLFDPIDELRSFLDRKGRRFTPMELPVRDLNWAYSVAMPASFRIATAPRDVDISNEVGSYKAIYQRQEDCLVVQRQLVLKARELEPSAYADLERLIYAAQNDFTAIVTTGARQIGSPETSADSSKCHP</sequence>
<dbReference type="InterPro" id="IPR024544">
    <property type="entry name" value="DUF3858"/>
</dbReference>
<gene>
    <name evidence="4" type="ORF">PR018_01945</name>
</gene>
<dbReference type="RefSeq" id="WP_161990940.1">
    <property type="nucleotide sequence ID" value="NZ_CP117267.1"/>
</dbReference>
<organism evidence="4 5">
    <name type="scientific">Rhizobium rhododendri</name>
    <dbReference type="NCBI Taxonomy" id="2506430"/>
    <lineage>
        <taxon>Bacteria</taxon>
        <taxon>Pseudomonadati</taxon>
        <taxon>Pseudomonadota</taxon>
        <taxon>Alphaproteobacteria</taxon>
        <taxon>Hyphomicrobiales</taxon>
        <taxon>Rhizobiaceae</taxon>
        <taxon>Rhizobium/Agrobacterium group</taxon>
        <taxon>Rhizobium</taxon>
    </lineage>
</organism>
<keyword evidence="5" id="KW-1185">Reference proteome</keyword>
<reference evidence="4" key="1">
    <citation type="journal article" date="2019" name="Phytopathology">
        <title>A Novel Group of Rhizobium tumorigenes-Like Agrobacteria Associated with Crown Gall Disease of Rhododendron and Blueberry.</title>
        <authorList>
            <person name="Kuzmanovic N."/>
            <person name="Behrens P."/>
            <person name="Idczak E."/>
            <person name="Wagner S."/>
            <person name="Gotz M."/>
            <person name="Sproer C."/>
            <person name="Bunk B."/>
            <person name="Overmann J."/>
            <person name="Smalla K."/>
        </authorList>
    </citation>
    <scope>NUCLEOTIDE SEQUENCE</scope>
    <source>
        <strain evidence="4">Rho-6.2</strain>
    </source>
</reference>
<feature type="domain" description="DUF3858" evidence="3">
    <location>
        <begin position="472"/>
        <end position="555"/>
    </location>
</feature>
<dbReference type="Pfam" id="PF01841">
    <property type="entry name" value="Transglut_core"/>
    <property type="match status" value="1"/>
</dbReference>